<dbReference type="Proteomes" id="UP001180020">
    <property type="component" value="Unassembled WGS sequence"/>
</dbReference>
<dbReference type="AlphaFoldDB" id="A0AAV9FBY3"/>
<evidence type="ECO:0000256" key="1">
    <source>
        <dbReference type="SAM" id="MobiDB-lite"/>
    </source>
</evidence>
<name>A0AAV9FBY3_ACOCL</name>
<feature type="region of interest" description="Disordered" evidence="1">
    <location>
        <begin position="187"/>
        <end position="224"/>
    </location>
</feature>
<evidence type="ECO:0000256" key="2">
    <source>
        <dbReference type="SAM" id="SignalP"/>
    </source>
</evidence>
<dbReference type="SUPFAM" id="SSF52833">
    <property type="entry name" value="Thioredoxin-like"/>
    <property type="match status" value="1"/>
</dbReference>
<dbReference type="InterPro" id="IPR036249">
    <property type="entry name" value="Thioredoxin-like_sf"/>
</dbReference>
<dbReference type="InterPro" id="IPR003774">
    <property type="entry name" value="AlgH-like"/>
</dbReference>
<feature type="chain" id="PRO_5043451662" description="Thioredoxin domain-containing protein" evidence="2">
    <location>
        <begin position="21"/>
        <end position="1212"/>
    </location>
</feature>
<accession>A0AAV9FBY3</accession>
<reference evidence="3" key="2">
    <citation type="submission" date="2023-06" db="EMBL/GenBank/DDBJ databases">
        <authorList>
            <person name="Ma L."/>
            <person name="Liu K.-W."/>
            <person name="Li Z."/>
            <person name="Hsiao Y.-Y."/>
            <person name="Qi Y."/>
            <person name="Fu T."/>
            <person name="Tang G."/>
            <person name="Zhang D."/>
            <person name="Sun W.-H."/>
            <person name="Liu D.-K."/>
            <person name="Li Y."/>
            <person name="Chen G.-Z."/>
            <person name="Liu X.-D."/>
            <person name="Liao X.-Y."/>
            <person name="Jiang Y.-T."/>
            <person name="Yu X."/>
            <person name="Hao Y."/>
            <person name="Huang J."/>
            <person name="Zhao X.-W."/>
            <person name="Ke S."/>
            <person name="Chen Y.-Y."/>
            <person name="Wu W.-L."/>
            <person name="Hsu J.-L."/>
            <person name="Lin Y.-F."/>
            <person name="Huang M.-D."/>
            <person name="Li C.-Y."/>
            <person name="Huang L."/>
            <person name="Wang Z.-W."/>
            <person name="Zhao X."/>
            <person name="Zhong W.-Y."/>
            <person name="Peng D.-H."/>
            <person name="Ahmad S."/>
            <person name="Lan S."/>
            <person name="Zhang J.-S."/>
            <person name="Tsai W.-C."/>
            <person name="Van De Peer Y."/>
            <person name="Liu Z.-J."/>
        </authorList>
    </citation>
    <scope>NUCLEOTIDE SEQUENCE</scope>
    <source>
        <strain evidence="3">CP</strain>
        <tissue evidence="3">Leaves</tissue>
    </source>
</reference>
<gene>
    <name evidence="3" type="ORF">QJS10_CPA03g02573</name>
</gene>
<keyword evidence="2" id="KW-0732">Signal</keyword>
<dbReference type="Gene3D" id="3.40.30.10">
    <property type="entry name" value="Glutaredoxin"/>
    <property type="match status" value="2"/>
</dbReference>
<evidence type="ECO:0008006" key="5">
    <source>
        <dbReference type="Google" id="ProtNLM"/>
    </source>
</evidence>
<feature type="signal peptide" evidence="2">
    <location>
        <begin position="1"/>
        <end position="20"/>
    </location>
</feature>
<comment type="caution">
    <text evidence="3">The sequence shown here is derived from an EMBL/GenBank/DDBJ whole genome shotgun (WGS) entry which is preliminary data.</text>
</comment>
<dbReference type="Gene3D" id="3.40.1740.10">
    <property type="entry name" value="VC0467-like"/>
    <property type="match status" value="1"/>
</dbReference>
<organism evidence="3 4">
    <name type="scientific">Acorus calamus</name>
    <name type="common">Sweet flag</name>
    <dbReference type="NCBI Taxonomy" id="4465"/>
    <lineage>
        <taxon>Eukaryota</taxon>
        <taxon>Viridiplantae</taxon>
        <taxon>Streptophyta</taxon>
        <taxon>Embryophyta</taxon>
        <taxon>Tracheophyta</taxon>
        <taxon>Spermatophyta</taxon>
        <taxon>Magnoliopsida</taxon>
        <taxon>Liliopsida</taxon>
        <taxon>Acoraceae</taxon>
        <taxon>Acorus</taxon>
    </lineage>
</organism>
<evidence type="ECO:0000313" key="3">
    <source>
        <dbReference type="EMBL" id="KAK1321818.1"/>
    </source>
</evidence>
<protein>
    <recommendedName>
        <fullName evidence="5">Thioredoxin domain-containing protein</fullName>
    </recommendedName>
</protein>
<feature type="compositionally biased region" description="Polar residues" evidence="1">
    <location>
        <begin position="676"/>
        <end position="686"/>
    </location>
</feature>
<evidence type="ECO:0000313" key="4">
    <source>
        <dbReference type="Proteomes" id="UP001180020"/>
    </source>
</evidence>
<dbReference type="PANTHER" id="PTHR31984">
    <property type="entry name" value="TRANSPORTER, PUTATIVE (DUF179)-RELATED"/>
    <property type="match status" value="1"/>
</dbReference>
<dbReference type="Pfam" id="PF02622">
    <property type="entry name" value="DUF179"/>
    <property type="match status" value="1"/>
</dbReference>
<sequence>MAPLTLSLLILLSYAASLIAVDPGGNGHGHGSLDWQVLTKKNFSSQIRQHHHVLLFVTLPWDGESRSLMRDVSHMIIGRQEELTSLELVVVYRNTERMLADVLHATDGTAVIYYHYSTGYRYQGRLRARNILNSVYHLMSLPSEELPFVRLGTPEELEHFSRSTDRAVLLFEFCGWTAKLLEKKNEERRLQSKNLSDNDDIHGDNLIIESNGGPPSGSEKNQKTQELEIDKLTCELDNGLSGMSWIGEFTSANATSPLAEPQNINASNWMSCTVEEYQRFESFFIKVMAVAREYSLPPERQRFGLISERTLLRHLGVYNMETWLLMLQFSGCSNCSRIIQDVDDLRIYLQMHHPLVAEIEGESYNFKAEFPANTPSIVLFVDRSSELSEIREHSNSALDIYRSFALQNLLMRQKIKGWAGLESILGQAFPQTLGKSISNPSGPVKMKVVTASHLVQLKDKISFMVERNRVSLDDAVNLGVQGNPAYDILSQLLHQRSPSLKVKQTKISLIAKEVGFQLLSDDFDVKIIDSSTADTANDQPGHASQAELLSPDVQQSKVALQTAAEGTVDLNDGDLLTVVGITALEDKKEPALVDDETSFRPTSDEKDSWEISTASVQEVMKDKQSVIESMVIGEDARLSKENDNQPATSNAELPFYVDQRSPAEPSLGNDNKENQSHQTDFSSVHDTCSHRATIDSCPSDAYEENEISEDKIYPSSNELNDQQAKYNLFDGSFFFSDGGHRMLKALTANSKIPSVVILDPIRQQHYVFPEEIDFSYTSLVSFIDRFLNGSLAPYQRSELSIVSPRVTLQPPFVNLDFHETDSLPRITANIFSDLVLGSVHCFQQNEMPGSHCQEADCAWKKDVMVLFSNNWCGFCQLMEVVVREVYRSIKGYYATMHESGTENKDSLLLEDNSVNVMQNEPPAIFLMDCTLNDCSLLLKSIGQKEVYPSLILFPAKRKDAISYQGNILVTDIIEFIGAHGRNSRHLSGNKDIIRKGWSWNPLDNVSSNSIHEQSSTGEGEVEEFLLNSRQVEIGKHQQLDPPPSGGSQEVEQKVVVGSVLTSSDKVMHAPPFDGSIILIVRAEQEVGFLGLIINKRVGWDVFPDLDEDFEPFKQVPLFYGGPVVTHTMPLVSLSKKDVPEGYTEVSEGLYFGDQLVTRRAIEGIKSGNQSVSNYWFFLGYSGWGWSQLFHEIEEGAWHMSNYKVGHMDWPNS</sequence>
<keyword evidence="4" id="KW-1185">Reference proteome</keyword>
<feature type="region of interest" description="Disordered" evidence="1">
    <location>
        <begin position="637"/>
        <end position="687"/>
    </location>
</feature>
<dbReference type="PANTHER" id="PTHR31984:SF12">
    <property type="entry name" value="THIOREDOXIN DOMAIN-CONTAINING PROTEIN"/>
    <property type="match status" value="1"/>
</dbReference>
<reference evidence="3" key="1">
    <citation type="journal article" date="2023" name="Nat. Commun.">
        <title>Diploid and tetraploid genomes of Acorus and the evolution of monocots.</title>
        <authorList>
            <person name="Ma L."/>
            <person name="Liu K.W."/>
            <person name="Li Z."/>
            <person name="Hsiao Y.Y."/>
            <person name="Qi Y."/>
            <person name="Fu T."/>
            <person name="Tang G.D."/>
            <person name="Zhang D."/>
            <person name="Sun W.H."/>
            <person name="Liu D.K."/>
            <person name="Li Y."/>
            <person name="Chen G.Z."/>
            <person name="Liu X.D."/>
            <person name="Liao X.Y."/>
            <person name="Jiang Y.T."/>
            <person name="Yu X."/>
            <person name="Hao Y."/>
            <person name="Huang J."/>
            <person name="Zhao X.W."/>
            <person name="Ke S."/>
            <person name="Chen Y.Y."/>
            <person name="Wu W.L."/>
            <person name="Hsu J.L."/>
            <person name="Lin Y.F."/>
            <person name="Huang M.D."/>
            <person name="Li C.Y."/>
            <person name="Huang L."/>
            <person name="Wang Z.W."/>
            <person name="Zhao X."/>
            <person name="Zhong W.Y."/>
            <person name="Peng D.H."/>
            <person name="Ahmad S."/>
            <person name="Lan S."/>
            <person name="Zhang J.S."/>
            <person name="Tsai W.C."/>
            <person name="Van de Peer Y."/>
            <person name="Liu Z.J."/>
        </authorList>
    </citation>
    <scope>NUCLEOTIDE SEQUENCE</scope>
    <source>
        <strain evidence="3">CP</strain>
    </source>
</reference>
<proteinExistence type="predicted"/>
<dbReference type="SUPFAM" id="SSF143456">
    <property type="entry name" value="VC0467-like"/>
    <property type="match status" value="1"/>
</dbReference>
<dbReference type="EMBL" id="JAUJYO010000003">
    <property type="protein sequence ID" value="KAK1321818.1"/>
    <property type="molecule type" value="Genomic_DNA"/>
</dbReference>